<accession>G0V4C8</accession>
<dbReference type="InterPro" id="IPR051790">
    <property type="entry name" value="Cytochrome_c-biogenesis_DsbD"/>
</dbReference>
<comment type="similarity">
    <text evidence="2">Belongs to the DsbD family.</text>
</comment>
<comment type="caution">
    <text evidence="8">The sequence shown here is derived from an EMBL/GenBank/DDBJ whole genome shotgun (WGS) entry which is preliminary data.</text>
</comment>
<dbReference type="PANTHER" id="PTHR31272:SF4">
    <property type="entry name" value="CYTOCHROME C-TYPE BIOGENESIS PROTEIN HI_1454-RELATED"/>
    <property type="match status" value="1"/>
</dbReference>
<dbReference type="Pfam" id="PF02683">
    <property type="entry name" value="DsbD_TM"/>
    <property type="match status" value="1"/>
</dbReference>
<evidence type="ECO:0000256" key="1">
    <source>
        <dbReference type="ARBA" id="ARBA00004141"/>
    </source>
</evidence>
<evidence type="ECO:0000313" key="8">
    <source>
        <dbReference type="EMBL" id="CCC57968.1"/>
    </source>
</evidence>
<dbReference type="eggNOG" id="COG0785">
    <property type="taxonomic scope" value="Bacteria"/>
</dbReference>
<evidence type="ECO:0000256" key="5">
    <source>
        <dbReference type="ARBA" id="ARBA00023136"/>
    </source>
</evidence>
<evidence type="ECO:0000256" key="2">
    <source>
        <dbReference type="ARBA" id="ARBA00006143"/>
    </source>
</evidence>
<dbReference type="OrthoDB" id="9809733at2"/>
<name>G0V4C8_9CLOT</name>
<keyword evidence="9" id="KW-1185">Reference proteome</keyword>
<dbReference type="STRING" id="857293.CAAU_0319"/>
<protein>
    <submittedName>
        <fullName evidence="8">Cytochrome c biogenesis protein</fullName>
    </submittedName>
</protein>
<dbReference type="GO" id="GO:0017004">
    <property type="term" value="P:cytochrome complex assembly"/>
    <property type="evidence" value="ECO:0007669"/>
    <property type="project" value="InterPro"/>
</dbReference>
<keyword evidence="3 6" id="KW-0812">Transmembrane</keyword>
<dbReference type="AlphaFoldDB" id="G0V4C8"/>
<comment type="subcellular location">
    <subcellularLocation>
        <location evidence="1">Membrane</location>
        <topology evidence="1">Multi-pass membrane protein</topology>
    </subcellularLocation>
</comment>
<dbReference type="Proteomes" id="UP000007652">
    <property type="component" value="Unassembled WGS sequence"/>
</dbReference>
<dbReference type="RefSeq" id="WP_008907691.1">
    <property type="nucleotide sequence ID" value="NZ_CAKP01000010.1"/>
</dbReference>
<dbReference type="InterPro" id="IPR003834">
    <property type="entry name" value="Cyt_c_assmbl_TM_dom"/>
</dbReference>
<dbReference type="EMBL" id="CAKP01000010">
    <property type="protein sequence ID" value="CCC57968.1"/>
    <property type="molecule type" value="Genomic_DNA"/>
</dbReference>
<feature type="transmembrane region" description="Helical" evidence="6">
    <location>
        <begin position="77"/>
        <end position="96"/>
    </location>
</feature>
<feature type="domain" description="Cytochrome C biogenesis protein transmembrane" evidence="7">
    <location>
        <begin position="6"/>
        <end position="210"/>
    </location>
</feature>
<feature type="transmembrane region" description="Helical" evidence="6">
    <location>
        <begin position="152"/>
        <end position="176"/>
    </location>
</feature>
<gene>
    <name evidence="8" type="ORF">CAAU_0319</name>
</gene>
<evidence type="ECO:0000313" key="9">
    <source>
        <dbReference type="Proteomes" id="UP000007652"/>
    </source>
</evidence>
<feature type="transmembrane region" description="Helical" evidence="6">
    <location>
        <begin position="47"/>
        <end position="71"/>
    </location>
</feature>
<feature type="transmembrane region" description="Helical" evidence="6">
    <location>
        <begin position="196"/>
        <end position="214"/>
    </location>
</feature>
<evidence type="ECO:0000256" key="6">
    <source>
        <dbReference type="SAM" id="Phobius"/>
    </source>
</evidence>
<keyword evidence="5 6" id="KW-0472">Membrane</keyword>
<evidence type="ECO:0000256" key="4">
    <source>
        <dbReference type="ARBA" id="ARBA00022989"/>
    </source>
</evidence>
<evidence type="ECO:0000256" key="3">
    <source>
        <dbReference type="ARBA" id="ARBA00022692"/>
    </source>
</evidence>
<dbReference type="PANTHER" id="PTHR31272">
    <property type="entry name" value="CYTOCHROME C-TYPE BIOGENESIS PROTEIN HI_1454-RELATED"/>
    <property type="match status" value="1"/>
</dbReference>
<feature type="transmembrane region" description="Helical" evidence="6">
    <location>
        <begin position="6"/>
        <end position="35"/>
    </location>
</feature>
<feature type="transmembrane region" description="Helical" evidence="6">
    <location>
        <begin position="117"/>
        <end position="146"/>
    </location>
</feature>
<proteinExistence type="inferred from homology"/>
<evidence type="ECO:0000259" key="7">
    <source>
        <dbReference type="Pfam" id="PF02683"/>
    </source>
</evidence>
<keyword evidence="4 6" id="KW-1133">Transmembrane helix</keyword>
<organism evidence="8 9">
    <name type="scientific">Caloramator australicus RC3</name>
    <dbReference type="NCBI Taxonomy" id="857293"/>
    <lineage>
        <taxon>Bacteria</taxon>
        <taxon>Bacillati</taxon>
        <taxon>Bacillota</taxon>
        <taxon>Clostridia</taxon>
        <taxon>Eubacteriales</taxon>
        <taxon>Clostridiaceae</taxon>
        <taxon>Caloramator</taxon>
    </lineage>
</organism>
<sequence length="224" mass="24951">MRDITFGIVFLEGVASFLSPCFLPLLPVYLAYLSGEAKERRILRNSFSFILGFTVIFVLLGATASGIGKFLLSHREAFNKTLGILIIIMGLFYLDIIKSSFLMMERKFEFNFKGEGFLKGFLLGVGLAFGWTPCIGPILASVLAIAASKSSLIYGMVLLLVYSLGIAVPFIIMAYLIQRFNIKTGVLMKKVKYVKIVAGIIMITTGIMLFTGYFERLSSFLWRL</sequence>
<reference evidence="8 9" key="1">
    <citation type="journal article" date="2011" name="J. Bacteriol.">
        <title>Draft genome sequence of Caloramator australicus strain RC3T, a thermoanaerobe from the Great Artesian Basin of Australia.</title>
        <authorList>
            <person name="Ogg C.D."/>
            <person name="Patel B.K.C."/>
        </authorList>
    </citation>
    <scope>NUCLEOTIDE SEQUENCE [LARGE SCALE GENOMIC DNA]</scope>
    <source>
        <strain evidence="8 9">RC3</strain>
    </source>
</reference>
<dbReference type="GO" id="GO:0016020">
    <property type="term" value="C:membrane"/>
    <property type="evidence" value="ECO:0007669"/>
    <property type="project" value="UniProtKB-SubCell"/>
</dbReference>